<evidence type="ECO:0000259" key="3">
    <source>
        <dbReference type="PROSITE" id="PS50144"/>
    </source>
</evidence>
<sequence>MYPRGKKTVGYLSVYLDVTGSSTLPKGWARYAQFSLSVINQLQSSKSITKELGFASLIPLSKFSDHREGYLVDDICIIEAKVAVHKSEIKLLEDRKSCSVALVEPLDKTIKKQQIRPQVLKRCRPQHVPSSKQVCTEPSDNPANPPIAKEPKDDVPSPPTGELADFRGLGNIDNAFVPLLDEVCSWPPSLIECQRKRSRMFTEWAFTALGRLLLFMKTKKVKDMTADACEELKLLWEELEAFKFDLAWLEPCVQRALGMKKSGKGRRLKRLREDVDALHMDRVLDT</sequence>
<dbReference type="PROSITE" id="PS50144">
    <property type="entry name" value="MATH"/>
    <property type="match status" value="1"/>
</dbReference>
<comment type="caution">
    <text evidence="4">The sequence shown here is derived from an EMBL/GenBank/DDBJ whole genome shotgun (WGS) entry which is preliminary data.</text>
</comment>
<evidence type="ECO:0000313" key="5">
    <source>
        <dbReference type="Proteomes" id="UP000327157"/>
    </source>
</evidence>
<dbReference type="PANTHER" id="PTHR46236">
    <property type="entry name" value="TRAF-LIKE SUPERFAMILY PROTEIN"/>
    <property type="match status" value="1"/>
</dbReference>
<proteinExistence type="predicted"/>
<dbReference type="Pfam" id="PF22486">
    <property type="entry name" value="MATH_2"/>
    <property type="match status" value="1"/>
</dbReference>
<dbReference type="InterPro" id="IPR050804">
    <property type="entry name" value="MCC"/>
</dbReference>
<evidence type="ECO:0000256" key="1">
    <source>
        <dbReference type="ARBA" id="ARBA00023054"/>
    </source>
</evidence>
<name>A0A5N5G618_9ROSA</name>
<dbReference type="CDD" id="cd00121">
    <property type="entry name" value="MATH"/>
    <property type="match status" value="1"/>
</dbReference>
<feature type="compositionally biased region" description="Polar residues" evidence="2">
    <location>
        <begin position="128"/>
        <end position="142"/>
    </location>
</feature>
<evidence type="ECO:0000313" key="4">
    <source>
        <dbReference type="EMBL" id="KAB2606034.1"/>
    </source>
</evidence>
<dbReference type="EMBL" id="SMOL01000559">
    <property type="protein sequence ID" value="KAB2606034.1"/>
    <property type="molecule type" value="Genomic_DNA"/>
</dbReference>
<evidence type="ECO:0000256" key="2">
    <source>
        <dbReference type="SAM" id="MobiDB-lite"/>
    </source>
</evidence>
<dbReference type="AlphaFoldDB" id="A0A5N5G618"/>
<keyword evidence="5" id="KW-1185">Reference proteome</keyword>
<dbReference type="PANTHER" id="PTHR46236:SF35">
    <property type="entry name" value="MATH DOMAIN-CONTAINING PROTEIN"/>
    <property type="match status" value="1"/>
</dbReference>
<accession>A0A5N5G618</accession>
<dbReference type="SUPFAM" id="SSF49599">
    <property type="entry name" value="TRAF domain-like"/>
    <property type="match status" value="1"/>
</dbReference>
<dbReference type="Gene3D" id="2.60.210.10">
    <property type="entry name" value="Apoptosis, Tumor Necrosis Factor Receptor Associated Protein 2, Chain A"/>
    <property type="match status" value="1"/>
</dbReference>
<gene>
    <name evidence="4" type="ORF">D8674_005751</name>
</gene>
<dbReference type="InterPro" id="IPR002083">
    <property type="entry name" value="MATH/TRAF_dom"/>
</dbReference>
<feature type="region of interest" description="Disordered" evidence="2">
    <location>
        <begin position="125"/>
        <end position="161"/>
    </location>
</feature>
<feature type="domain" description="MATH" evidence="3">
    <location>
        <begin position="1"/>
        <end position="82"/>
    </location>
</feature>
<reference evidence="5" key="2">
    <citation type="submission" date="2019-10" db="EMBL/GenBank/DDBJ databases">
        <title>A de novo genome assembly of a pear dwarfing rootstock.</title>
        <authorList>
            <person name="Wang F."/>
            <person name="Wang J."/>
            <person name="Li S."/>
            <person name="Zhang Y."/>
            <person name="Fang M."/>
            <person name="Ma L."/>
            <person name="Zhao Y."/>
            <person name="Jiang S."/>
        </authorList>
    </citation>
    <scope>NUCLEOTIDE SEQUENCE [LARGE SCALE GENOMIC DNA]</scope>
</reference>
<dbReference type="Proteomes" id="UP000327157">
    <property type="component" value="Chromosome 11"/>
</dbReference>
<dbReference type="OrthoDB" id="289038at2759"/>
<organism evidence="4 5">
    <name type="scientific">Pyrus ussuriensis x Pyrus communis</name>
    <dbReference type="NCBI Taxonomy" id="2448454"/>
    <lineage>
        <taxon>Eukaryota</taxon>
        <taxon>Viridiplantae</taxon>
        <taxon>Streptophyta</taxon>
        <taxon>Embryophyta</taxon>
        <taxon>Tracheophyta</taxon>
        <taxon>Spermatophyta</taxon>
        <taxon>Magnoliopsida</taxon>
        <taxon>eudicotyledons</taxon>
        <taxon>Gunneridae</taxon>
        <taxon>Pentapetalae</taxon>
        <taxon>rosids</taxon>
        <taxon>fabids</taxon>
        <taxon>Rosales</taxon>
        <taxon>Rosaceae</taxon>
        <taxon>Amygdaloideae</taxon>
        <taxon>Maleae</taxon>
        <taxon>Pyrus</taxon>
    </lineage>
</organism>
<keyword evidence="1" id="KW-0175">Coiled coil</keyword>
<reference evidence="4 5" key="3">
    <citation type="submission" date="2019-11" db="EMBL/GenBank/DDBJ databases">
        <title>A de novo genome assembly of a pear dwarfing rootstock.</title>
        <authorList>
            <person name="Wang F."/>
            <person name="Wang J."/>
            <person name="Li S."/>
            <person name="Zhang Y."/>
            <person name="Fang M."/>
            <person name="Ma L."/>
            <person name="Zhao Y."/>
            <person name="Jiang S."/>
        </authorList>
    </citation>
    <scope>NUCLEOTIDE SEQUENCE [LARGE SCALE GENOMIC DNA]</scope>
    <source>
        <strain evidence="4">S2</strain>
        <tissue evidence="4">Leaf</tissue>
    </source>
</reference>
<protein>
    <submittedName>
        <fullName evidence="4">MATH domain and coiled-coil domain-containing protein</fullName>
    </submittedName>
</protein>
<dbReference type="InterPro" id="IPR008974">
    <property type="entry name" value="TRAF-like"/>
</dbReference>
<reference evidence="4 5" key="1">
    <citation type="submission" date="2019-09" db="EMBL/GenBank/DDBJ databases">
        <authorList>
            <person name="Ou C."/>
        </authorList>
    </citation>
    <scope>NUCLEOTIDE SEQUENCE [LARGE SCALE GENOMIC DNA]</scope>
    <source>
        <strain evidence="4">S2</strain>
        <tissue evidence="4">Leaf</tissue>
    </source>
</reference>